<dbReference type="InterPro" id="IPR033911">
    <property type="entry name" value="MetRS_core"/>
</dbReference>
<dbReference type="Pfam" id="PF09334">
    <property type="entry name" value="tRNA-synt_1g"/>
    <property type="match status" value="1"/>
</dbReference>
<dbReference type="CDD" id="cd00814">
    <property type="entry name" value="MetRS_core"/>
    <property type="match status" value="1"/>
</dbReference>
<dbReference type="EMBL" id="CP017627">
    <property type="protein sequence ID" value="AOW29871.1"/>
    <property type="molecule type" value="Genomic_DNA"/>
</dbReference>
<evidence type="ECO:0000256" key="6">
    <source>
        <dbReference type="ARBA" id="ARBA00022917"/>
    </source>
</evidence>
<dbReference type="Proteomes" id="UP000000559">
    <property type="component" value="Chromosome 5"/>
</dbReference>
<dbReference type="FunFam" id="1.10.730.10:FF:000116">
    <property type="entry name" value="Methionine--tRNA ligase, mitochondrial"/>
    <property type="match status" value="1"/>
</dbReference>
<dbReference type="VEuPathDB" id="FungiDB:C5_04650C_A"/>
<evidence type="ECO:0000256" key="8">
    <source>
        <dbReference type="ARBA" id="ARBA00026124"/>
    </source>
</evidence>
<dbReference type="InterPro" id="IPR023457">
    <property type="entry name" value="Met-tRNA_synth_2"/>
</dbReference>
<dbReference type="Gene3D" id="3.40.50.620">
    <property type="entry name" value="HUPs"/>
    <property type="match status" value="1"/>
</dbReference>
<dbReference type="GO" id="GO:0005739">
    <property type="term" value="C:mitochondrion"/>
    <property type="evidence" value="ECO:0000318"/>
    <property type="project" value="GO_Central"/>
</dbReference>
<reference evidence="13 14" key="2">
    <citation type="journal article" date="2007" name="Genome Biol.">
        <title>Assembly of the Candida albicans genome into sixteen supercontigs aligned on the eight chromosomes.</title>
        <authorList>
            <person name="van het Hoog M."/>
            <person name="Rast T.J."/>
            <person name="Martchenko M."/>
            <person name="Grindle S."/>
            <person name="Dignard D."/>
            <person name="Hogues H."/>
            <person name="Cuomo C."/>
            <person name="Berriman M."/>
            <person name="Scherer S."/>
            <person name="Magee B.B."/>
            <person name="Whiteway M."/>
            <person name="Chibana H."/>
            <person name="Nantel A."/>
            <person name="Magee P.T."/>
        </authorList>
    </citation>
    <scope>GENOME REANNOTATION</scope>
    <source>
        <strain evidence="14">SC5314 / ATCC MYA-2876</strain>
    </source>
</reference>
<dbReference type="FunFam" id="2.170.220.10:FF:000002">
    <property type="entry name" value="Methionine--tRNA ligase"/>
    <property type="match status" value="1"/>
</dbReference>
<dbReference type="InterPro" id="IPR009080">
    <property type="entry name" value="tRNAsynth_Ia_anticodon-bd"/>
</dbReference>
<keyword evidence="5 10" id="KW-0067">ATP-binding</keyword>
<evidence type="ECO:0000256" key="7">
    <source>
        <dbReference type="ARBA" id="ARBA00023146"/>
    </source>
</evidence>
<dbReference type="InterPro" id="IPR014729">
    <property type="entry name" value="Rossmann-like_a/b/a_fold"/>
</dbReference>
<organism evidence="13 14">
    <name type="scientific">Candida albicans (strain SC5314 / ATCC MYA-2876)</name>
    <name type="common">Yeast</name>
    <dbReference type="NCBI Taxonomy" id="237561"/>
    <lineage>
        <taxon>Eukaryota</taxon>
        <taxon>Fungi</taxon>
        <taxon>Dikarya</taxon>
        <taxon>Ascomycota</taxon>
        <taxon>Saccharomycotina</taxon>
        <taxon>Pichiomycetes</taxon>
        <taxon>Debaryomycetaceae</taxon>
        <taxon>Candida/Lodderomyces clade</taxon>
        <taxon>Candida</taxon>
    </lineage>
</organism>
<dbReference type="Gene3D" id="2.170.220.10">
    <property type="match status" value="1"/>
</dbReference>
<dbReference type="InParanoid" id="A0A1D8PP08"/>
<evidence type="ECO:0000313" key="14">
    <source>
        <dbReference type="Proteomes" id="UP000000559"/>
    </source>
</evidence>
<dbReference type="eggNOG" id="KOG0436">
    <property type="taxonomic scope" value="Eukaryota"/>
</dbReference>
<dbReference type="PRINTS" id="PR01041">
    <property type="entry name" value="TRNASYNTHMET"/>
</dbReference>
<dbReference type="RefSeq" id="XP_721859.2">
    <property type="nucleotide sequence ID" value="XM_716766.2"/>
</dbReference>
<dbReference type="GO" id="GO:0005524">
    <property type="term" value="F:ATP binding"/>
    <property type="evidence" value="ECO:0007669"/>
    <property type="project" value="UniProtKB-KW"/>
</dbReference>
<dbReference type="GeneID" id="3636398"/>
<evidence type="ECO:0000256" key="3">
    <source>
        <dbReference type="ARBA" id="ARBA00022598"/>
    </source>
</evidence>
<evidence type="ECO:0000256" key="9">
    <source>
        <dbReference type="ARBA" id="ARBA00030904"/>
    </source>
</evidence>
<dbReference type="GO" id="GO:0004825">
    <property type="term" value="F:methionine-tRNA ligase activity"/>
    <property type="evidence" value="ECO:0000314"/>
    <property type="project" value="CGD"/>
</dbReference>
<sequence>MRFKIRGPLIQLRYKSTKPFYITTPIFYVNAAPHIGHLYSMLIADTRNKWEKLNPSKESFMLTGTDEHGLKIQSTAEKLGLEPKVLVDKVSQNFSKLAEQFDVNYDRFIRTTDNDHIELVRYFWNLMMEKGFIYTDTHSGWYSISDETFFPETQIEEVVKNGKAVKISSETKNEVVYQKETNYFFKLSMFQEQLIQFLKQNPEFIKPKHRYQFILKELEDTKLPDLSISRPSSRLKWSIEVPNDSTQKIYVWFDALLNYLTATKFPHGFEVQDSKFVTPENSIWPATHVIGKDIIRFHCIYWPIFLMAAGIELPKQVIVHSHWLCDGFKMSKSLGNVVDPMEISEYYGVDPVRFFLVENSNIDDDCKFSEELLQRSRDAVLGKYCNLISRIGGKNFSIEEAVKSSASGEFNNIREIIETYTINKDSVEGLLSSSSKLTTDLNDLYNQMDHYFTNFDYIRAIQCWWSVINQANQIFQSAEPWTYVKLINSPETPAELKEKYRILNNYFVYLCAETTRISSILIQPVMPQLSKKILDRLNVSGRTSEFTTFGADLQYGSGANSKSHKVPLEKIAPRDIK</sequence>
<dbReference type="PANTHER" id="PTHR43326:SF1">
    <property type="entry name" value="METHIONINE--TRNA LIGASE, MITOCHONDRIAL"/>
    <property type="match status" value="1"/>
</dbReference>
<evidence type="ECO:0000256" key="4">
    <source>
        <dbReference type="ARBA" id="ARBA00022741"/>
    </source>
</evidence>
<dbReference type="InterPro" id="IPR015413">
    <property type="entry name" value="Methionyl/Leucyl_tRNA_Synth"/>
</dbReference>
<keyword evidence="7 10" id="KW-0030">Aminoacyl-tRNA synthetase</keyword>
<keyword evidence="6 10" id="KW-0648">Protein biosynthesis</keyword>
<evidence type="ECO:0000313" key="12">
    <source>
        <dbReference type="CGD" id="CAL0000183257"/>
    </source>
</evidence>
<reference evidence="13 14" key="3">
    <citation type="journal article" date="2013" name="Genome Biol.">
        <title>Assembly of a phased diploid Candida albicans genome facilitates allele-specific measurements and provides a simple model for repeat and indel structure.</title>
        <authorList>
            <person name="Muzzey D."/>
            <person name="Schwartz K."/>
            <person name="Weissman J.S."/>
            <person name="Sherlock G."/>
        </authorList>
    </citation>
    <scope>NUCLEOTIDE SEQUENCE [LARGE SCALE GENOMIC DNA]</scope>
    <source>
        <strain evidence="14">SC5314 / ATCC MYA-2876</strain>
    </source>
</reference>
<dbReference type="STRING" id="237561.A0A1D8PP08"/>
<dbReference type="SUPFAM" id="SSF52374">
    <property type="entry name" value="Nucleotidylyl transferase"/>
    <property type="match status" value="1"/>
</dbReference>
<dbReference type="CGD" id="CAL0000183257">
    <property type="gene designation" value="MSM1"/>
</dbReference>
<evidence type="ECO:0000256" key="2">
    <source>
        <dbReference type="ARBA" id="ARBA00012838"/>
    </source>
</evidence>
<proteinExistence type="inferred from homology"/>
<evidence type="ECO:0000259" key="11">
    <source>
        <dbReference type="Pfam" id="PF09334"/>
    </source>
</evidence>
<dbReference type="PANTHER" id="PTHR43326">
    <property type="entry name" value="METHIONYL-TRNA SYNTHETASE"/>
    <property type="match status" value="1"/>
</dbReference>
<keyword evidence="14" id="KW-1185">Reference proteome</keyword>
<keyword evidence="4 10" id="KW-0547">Nucleotide-binding</keyword>
<gene>
    <name evidence="12 13" type="primary">MSM1</name>
    <name evidence="13" type="ordered locus">CAALFM_C504650CA</name>
    <name evidence="12" type="ordered locus">orf19.11432</name>
</gene>
<evidence type="ECO:0000256" key="10">
    <source>
        <dbReference type="RuleBase" id="RU363039"/>
    </source>
</evidence>
<accession>A0A1D8PP08</accession>
<dbReference type="EC" id="6.1.1.10" evidence="2"/>
<keyword evidence="3 10" id="KW-0436">Ligase</keyword>
<dbReference type="AlphaFoldDB" id="A0A1D8PP08"/>
<dbReference type="InterPro" id="IPR014758">
    <property type="entry name" value="Met-tRNA_synth"/>
</dbReference>
<dbReference type="KEGG" id="cal:CAALFM_C504650CA"/>
<reference evidence="13 14" key="1">
    <citation type="journal article" date="2004" name="Proc. Natl. Acad. Sci. U.S.A.">
        <title>The diploid genome sequence of Candida albicans.</title>
        <authorList>
            <person name="Jones T."/>
            <person name="Federspiel N.A."/>
            <person name="Chibana H."/>
            <person name="Dungan J."/>
            <person name="Kalman S."/>
            <person name="Magee B.B."/>
            <person name="Newport G."/>
            <person name="Thorstenson Y.R."/>
            <person name="Agabian N."/>
            <person name="Magee P.T."/>
            <person name="Davis R.W."/>
            <person name="Scherer S."/>
        </authorList>
    </citation>
    <scope>NUCLEOTIDE SEQUENCE [LARGE SCALE GENOMIC DNA]</scope>
    <source>
        <strain evidence="14">SC5314 / ATCC MYA-2876</strain>
    </source>
</reference>
<dbReference type="Gene3D" id="1.10.730.10">
    <property type="entry name" value="Isoleucyl-tRNA Synthetase, Domain 1"/>
    <property type="match status" value="1"/>
</dbReference>
<dbReference type="GO" id="GO:0006431">
    <property type="term" value="P:methionyl-tRNA aminoacylation"/>
    <property type="evidence" value="ECO:0000318"/>
    <property type="project" value="GO_Central"/>
</dbReference>
<evidence type="ECO:0000256" key="1">
    <source>
        <dbReference type="ARBA" id="ARBA00005594"/>
    </source>
</evidence>
<dbReference type="NCBIfam" id="TIGR00398">
    <property type="entry name" value="metG"/>
    <property type="match status" value="1"/>
</dbReference>
<dbReference type="OrthoDB" id="24670at2759"/>
<comment type="similarity">
    <text evidence="1 10">Belongs to the class-I aminoacyl-tRNA synthetase family.</text>
</comment>
<dbReference type="SUPFAM" id="SSF47323">
    <property type="entry name" value="Anticodon-binding domain of a subclass of class I aminoacyl-tRNA synthetases"/>
    <property type="match status" value="1"/>
</dbReference>
<protein>
    <recommendedName>
        <fullName evidence="8">Methionine--tRNA ligase, mitochondrial</fullName>
        <ecNumber evidence="2">6.1.1.10</ecNumber>
    </recommendedName>
    <alternativeName>
        <fullName evidence="9">Methionyl-tRNA synthetase</fullName>
    </alternativeName>
</protein>
<feature type="domain" description="Methionyl/Leucyl tRNA synthetase" evidence="11">
    <location>
        <begin position="21"/>
        <end position="391"/>
    </location>
</feature>
<evidence type="ECO:0000256" key="5">
    <source>
        <dbReference type="ARBA" id="ARBA00022840"/>
    </source>
</evidence>
<evidence type="ECO:0000313" key="13">
    <source>
        <dbReference type="EMBL" id="AOW29871.1"/>
    </source>
</evidence>
<dbReference type="FunCoup" id="A0A1D8PP08">
    <property type="interactions" value="575"/>
</dbReference>
<name>A0A1D8PP08_CANAL</name>
<dbReference type="SMR" id="A0A1D8PP08"/>